<keyword evidence="1" id="KW-0472">Membrane</keyword>
<dbReference type="Proteomes" id="UP000568106">
    <property type="component" value="Unassembled WGS sequence"/>
</dbReference>
<proteinExistence type="predicted"/>
<keyword evidence="1" id="KW-0812">Transmembrane</keyword>
<dbReference type="EMBL" id="JACHDY010000004">
    <property type="protein sequence ID" value="MBB5318200.1"/>
    <property type="molecule type" value="Genomic_DNA"/>
</dbReference>
<organism evidence="2 3">
    <name type="scientific">Tunturiibacter empetritectus</name>
    <dbReference type="NCBI Taxonomy" id="3069691"/>
    <lineage>
        <taxon>Bacteria</taxon>
        <taxon>Pseudomonadati</taxon>
        <taxon>Acidobacteriota</taxon>
        <taxon>Terriglobia</taxon>
        <taxon>Terriglobales</taxon>
        <taxon>Acidobacteriaceae</taxon>
        <taxon>Tunturiibacter</taxon>
    </lineage>
</organism>
<comment type="caution">
    <text evidence="2">The sequence shown here is derived from an EMBL/GenBank/DDBJ whole genome shotgun (WGS) entry which is preliminary data.</text>
</comment>
<sequence>MMNIYVLAFFLLPFVAMIVAVVVLARERWVRSHQRR</sequence>
<reference evidence="2" key="1">
    <citation type="submission" date="2020-08" db="EMBL/GenBank/DDBJ databases">
        <title>Genomic Encyclopedia of Type Strains, Phase IV (KMG-V): Genome sequencing to study the core and pangenomes of soil and plant-associated prokaryotes.</title>
        <authorList>
            <person name="Whitman W."/>
        </authorList>
    </citation>
    <scope>NUCLEOTIDE SEQUENCE [LARGE SCALE GENOMIC DNA]</scope>
    <source>
        <strain evidence="2">M8UP27</strain>
    </source>
</reference>
<dbReference type="AlphaFoldDB" id="A0A7W8IJC2"/>
<evidence type="ECO:0000313" key="3">
    <source>
        <dbReference type="Proteomes" id="UP000568106"/>
    </source>
</evidence>
<gene>
    <name evidence="2" type="ORF">HDF09_002897</name>
</gene>
<protein>
    <submittedName>
        <fullName evidence="2">Uncharacterized protein</fullName>
    </submittedName>
</protein>
<feature type="transmembrane region" description="Helical" evidence="1">
    <location>
        <begin position="6"/>
        <end position="25"/>
    </location>
</feature>
<evidence type="ECO:0000256" key="1">
    <source>
        <dbReference type="SAM" id="Phobius"/>
    </source>
</evidence>
<evidence type="ECO:0000313" key="2">
    <source>
        <dbReference type="EMBL" id="MBB5318200.1"/>
    </source>
</evidence>
<accession>A0A7W8IJC2</accession>
<name>A0A7W8IJC2_9BACT</name>
<keyword evidence="1" id="KW-1133">Transmembrane helix</keyword>
<keyword evidence="3" id="KW-1185">Reference proteome</keyword>